<comment type="caution">
    <text evidence="1">The sequence shown here is derived from an EMBL/GenBank/DDBJ whole genome shotgun (WGS) entry which is preliminary data.</text>
</comment>
<dbReference type="STRING" id="1427518.XSR1_10059"/>
<evidence type="ECO:0000313" key="2">
    <source>
        <dbReference type="Proteomes" id="UP000019202"/>
    </source>
</evidence>
<reference evidence="1" key="1">
    <citation type="submission" date="2013-11" db="EMBL/GenBank/DDBJ databases">
        <title>Draft genome sequence and annotation of the entomopathogenic bacteria, Xenorhabdus cabanillasi strain JM26 and Xenorhabdus szentirmai strain DSM 16338.</title>
        <authorList>
            <person name="Gualtieri M."/>
            <person name="Ogier J.C."/>
            <person name="Pages S."/>
            <person name="Givaudan A."/>
            <person name="Gaudriault S."/>
        </authorList>
    </citation>
    <scope>NUCLEOTIDE SEQUENCE [LARGE SCALE GENOMIC DNA]</scope>
    <source>
        <strain evidence="1">DSM 16338</strain>
    </source>
</reference>
<evidence type="ECO:0000313" key="1">
    <source>
        <dbReference type="EMBL" id="CDL80579.1"/>
    </source>
</evidence>
<proteinExistence type="predicted"/>
<dbReference type="Proteomes" id="UP000019202">
    <property type="component" value="Unassembled WGS sequence"/>
</dbReference>
<keyword evidence="2" id="KW-1185">Reference proteome</keyword>
<organism evidence="1 2">
    <name type="scientific">Xenorhabdus szentirmaii DSM 16338</name>
    <dbReference type="NCBI Taxonomy" id="1427518"/>
    <lineage>
        <taxon>Bacteria</taxon>
        <taxon>Pseudomonadati</taxon>
        <taxon>Pseudomonadota</taxon>
        <taxon>Gammaproteobacteria</taxon>
        <taxon>Enterobacterales</taxon>
        <taxon>Morganellaceae</taxon>
        <taxon>Xenorhabdus</taxon>
    </lineage>
</organism>
<gene>
    <name evidence="1" type="ORF">XSR1_10059</name>
</gene>
<name>W1IQ74_9GAMM</name>
<protein>
    <submittedName>
        <fullName evidence="1">Uncharacterized protein</fullName>
    </submittedName>
</protein>
<dbReference type="AlphaFoldDB" id="W1IQ74"/>
<dbReference type="EMBL" id="CBXF010000001">
    <property type="protein sequence ID" value="CDL80579.1"/>
    <property type="molecule type" value="Genomic_DNA"/>
</dbReference>
<sequence>MFPMGVMYQQARILALIVDISTLIRVKHLYRLAQISKGSLIL</sequence>
<accession>W1IQ74</accession>